<organism evidence="9 10">
    <name type="scientific">Gracilibacillus ureilyticus</name>
    <dbReference type="NCBI Taxonomy" id="531814"/>
    <lineage>
        <taxon>Bacteria</taxon>
        <taxon>Bacillati</taxon>
        <taxon>Bacillota</taxon>
        <taxon>Bacilli</taxon>
        <taxon>Bacillales</taxon>
        <taxon>Bacillaceae</taxon>
        <taxon>Gracilibacillus</taxon>
    </lineage>
</organism>
<comment type="function">
    <text evidence="8">Probably functions as a manganese efflux pump.</text>
</comment>
<name>A0A1H9W2B2_9BACI</name>
<feature type="transmembrane region" description="Helical" evidence="8">
    <location>
        <begin position="102"/>
        <end position="124"/>
    </location>
</feature>
<dbReference type="Pfam" id="PF02659">
    <property type="entry name" value="Mntp"/>
    <property type="match status" value="1"/>
</dbReference>
<keyword evidence="4 8" id="KW-1133">Transmembrane helix</keyword>
<evidence type="ECO:0000256" key="4">
    <source>
        <dbReference type="ARBA" id="ARBA00022989"/>
    </source>
</evidence>
<dbReference type="AlphaFoldDB" id="A0A1H9W2B2"/>
<proteinExistence type="inferred from homology"/>
<feature type="transmembrane region" description="Helical" evidence="8">
    <location>
        <begin position="130"/>
        <end position="154"/>
    </location>
</feature>
<keyword evidence="7 8" id="KW-0464">Manganese</keyword>
<comment type="similarity">
    <text evidence="8">Belongs to the MntP (TC 9.B.29) family.</text>
</comment>
<evidence type="ECO:0000313" key="9">
    <source>
        <dbReference type="EMBL" id="SES28045.1"/>
    </source>
</evidence>
<keyword evidence="5 8" id="KW-0406">Ion transport</keyword>
<gene>
    <name evidence="8" type="primary">mntP</name>
    <name evidence="9" type="ORF">SAMN04487944_1337</name>
</gene>
<reference evidence="9 10" key="1">
    <citation type="submission" date="2016-10" db="EMBL/GenBank/DDBJ databases">
        <authorList>
            <person name="de Groot N.N."/>
        </authorList>
    </citation>
    <scope>NUCLEOTIDE SEQUENCE [LARGE SCALE GENOMIC DNA]</scope>
    <source>
        <strain evidence="9 10">CGMCC 1.7727</strain>
    </source>
</reference>
<evidence type="ECO:0000256" key="3">
    <source>
        <dbReference type="ARBA" id="ARBA00022692"/>
    </source>
</evidence>
<evidence type="ECO:0000256" key="6">
    <source>
        <dbReference type="ARBA" id="ARBA00023136"/>
    </source>
</evidence>
<evidence type="ECO:0000256" key="1">
    <source>
        <dbReference type="ARBA" id="ARBA00022448"/>
    </source>
</evidence>
<keyword evidence="3 8" id="KW-0812">Transmembrane</keyword>
<dbReference type="STRING" id="531814.SAMN04487944_1337"/>
<comment type="subcellular location">
    <subcellularLocation>
        <location evidence="8">Cell membrane</location>
        <topology evidence="8">Multi-pass membrane protein</topology>
    </subcellularLocation>
</comment>
<feature type="transmembrane region" description="Helical" evidence="8">
    <location>
        <begin position="40"/>
        <end position="65"/>
    </location>
</feature>
<dbReference type="PANTHER" id="PTHR35529">
    <property type="entry name" value="MANGANESE EFFLUX PUMP MNTP-RELATED"/>
    <property type="match status" value="1"/>
</dbReference>
<keyword evidence="2 8" id="KW-1003">Cell membrane</keyword>
<dbReference type="GO" id="GO:0005384">
    <property type="term" value="F:manganese ion transmembrane transporter activity"/>
    <property type="evidence" value="ECO:0007669"/>
    <property type="project" value="UniProtKB-UniRule"/>
</dbReference>
<evidence type="ECO:0000256" key="8">
    <source>
        <dbReference type="HAMAP-Rule" id="MF_01521"/>
    </source>
</evidence>
<evidence type="ECO:0000256" key="5">
    <source>
        <dbReference type="ARBA" id="ARBA00023065"/>
    </source>
</evidence>
<dbReference type="EMBL" id="FOGL01000033">
    <property type="protein sequence ID" value="SES28045.1"/>
    <property type="molecule type" value="Genomic_DNA"/>
</dbReference>
<keyword evidence="1 8" id="KW-0813">Transport</keyword>
<feature type="transmembrane region" description="Helical" evidence="8">
    <location>
        <begin position="6"/>
        <end position="28"/>
    </location>
</feature>
<evidence type="ECO:0000256" key="7">
    <source>
        <dbReference type="ARBA" id="ARBA00023211"/>
    </source>
</evidence>
<evidence type="ECO:0000256" key="2">
    <source>
        <dbReference type="ARBA" id="ARBA00022475"/>
    </source>
</evidence>
<evidence type="ECO:0000313" key="10">
    <source>
        <dbReference type="Proteomes" id="UP000199687"/>
    </source>
</evidence>
<dbReference type="GO" id="GO:0005886">
    <property type="term" value="C:plasma membrane"/>
    <property type="evidence" value="ECO:0007669"/>
    <property type="project" value="UniProtKB-SubCell"/>
</dbReference>
<sequence>MALLPLGDFFSIVFMAFALGMDAFSVGLGIGMQAIRLKRIFIIGLTVGIFHIVMPFIGLILGTLISNKIEGIAILGAGLLLCGIGFQMILQTIQKKESPLLAPAGFGLFVFALTVSLDSFSVGLSLGLSGLATVLAICLFGLFSTLLTWTALLIGRRTHHLLGTYSELLGGSILFGFGLHILF</sequence>
<keyword evidence="10" id="KW-1185">Reference proteome</keyword>
<feature type="transmembrane region" description="Helical" evidence="8">
    <location>
        <begin position="161"/>
        <end position="182"/>
    </location>
</feature>
<dbReference type="HAMAP" id="MF_01521">
    <property type="entry name" value="MntP_pump"/>
    <property type="match status" value="1"/>
</dbReference>
<accession>A0A1H9W2B2</accession>
<keyword evidence="6 8" id="KW-0472">Membrane</keyword>
<dbReference type="Proteomes" id="UP000199687">
    <property type="component" value="Unassembled WGS sequence"/>
</dbReference>
<protein>
    <recommendedName>
        <fullName evidence="8">Putative manganese efflux pump MntP</fullName>
    </recommendedName>
</protein>
<dbReference type="InterPro" id="IPR022929">
    <property type="entry name" value="Put_MntP"/>
</dbReference>
<dbReference type="InterPro" id="IPR003810">
    <property type="entry name" value="Mntp/YtaF"/>
</dbReference>
<dbReference type="PANTHER" id="PTHR35529:SF1">
    <property type="entry name" value="MANGANESE EFFLUX PUMP MNTP-RELATED"/>
    <property type="match status" value="1"/>
</dbReference>
<feature type="transmembrane region" description="Helical" evidence="8">
    <location>
        <begin position="71"/>
        <end position="90"/>
    </location>
</feature>